<gene>
    <name evidence="1" type="ORF">M9H77_12372</name>
</gene>
<comment type="caution">
    <text evidence="1">The sequence shown here is derived from an EMBL/GenBank/DDBJ whole genome shotgun (WGS) entry which is preliminary data.</text>
</comment>
<dbReference type="Proteomes" id="UP001060085">
    <property type="component" value="Linkage Group LG03"/>
</dbReference>
<evidence type="ECO:0000313" key="2">
    <source>
        <dbReference type="Proteomes" id="UP001060085"/>
    </source>
</evidence>
<organism evidence="1 2">
    <name type="scientific">Catharanthus roseus</name>
    <name type="common">Madagascar periwinkle</name>
    <name type="synonym">Vinca rosea</name>
    <dbReference type="NCBI Taxonomy" id="4058"/>
    <lineage>
        <taxon>Eukaryota</taxon>
        <taxon>Viridiplantae</taxon>
        <taxon>Streptophyta</taxon>
        <taxon>Embryophyta</taxon>
        <taxon>Tracheophyta</taxon>
        <taxon>Spermatophyta</taxon>
        <taxon>Magnoliopsida</taxon>
        <taxon>eudicotyledons</taxon>
        <taxon>Gunneridae</taxon>
        <taxon>Pentapetalae</taxon>
        <taxon>asterids</taxon>
        <taxon>lamiids</taxon>
        <taxon>Gentianales</taxon>
        <taxon>Apocynaceae</taxon>
        <taxon>Rauvolfioideae</taxon>
        <taxon>Vinceae</taxon>
        <taxon>Catharanthinae</taxon>
        <taxon>Catharanthus</taxon>
    </lineage>
</organism>
<sequence>MELTLLYDNDNLNAAVLSLHPKTLAARFCSEKWLQECNTEDGSLLTQEPSGKDGKILLNSKVLRLEVREGLVTAGWGILCRGKDSKTSFDLQQMKRCREIISFLNEDFLPGFWCCNGWALDQNKTLLKVQFLGWNVACDAVLAHDICRRKRSSWAFEPPLDLSQDINIDESEPLSDVSDNQPCVGEKTDGFCEHDKKSAIVSGTQTEGQNSGTTICRSSKEKRIGPLNEFSAGSCSTGSDYHADDAFVENQEILPSRVGCNGHVTSSAPDWLDPSLQLHVPLVDVDKNPSSSSPPQPSSHCNSPHPSPFSLPAGAILCSLFFYTNHFNQLIGQTLMILACVDEFWIGVMVNHDIVQCYGSRNEWSRLRVGSVLHLVHPSGMFGSLLQRYRPLVGVGADVACGGHAYCYEKEDEKGGGKEEKEEENWQLDH</sequence>
<evidence type="ECO:0000313" key="1">
    <source>
        <dbReference type="EMBL" id="KAI5672008.1"/>
    </source>
</evidence>
<protein>
    <submittedName>
        <fullName evidence="1">Uncharacterized protein</fullName>
    </submittedName>
</protein>
<accession>A0ACC0BHE3</accession>
<keyword evidence="2" id="KW-1185">Reference proteome</keyword>
<reference evidence="2" key="1">
    <citation type="journal article" date="2023" name="Nat. Plants">
        <title>Single-cell RNA sequencing provides a high-resolution roadmap for understanding the multicellular compartmentation of specialized metabolism.</title>
        <authorList>
            <person name="Sun S."/>
            <person name="Shen X."/>
            <person name="Li Y."/>
            <person name="Li Y."/>
            <person name="Wang S."/>
            <person name="Li R."/>
            <person name="Zhang H."/>
            <person name="Shen G."/>
            <person name="Guo B."/>
            <person name="Wei J."/>
            <person name="Xu J."/>
            <person name="St-Pierre B."/>
            <person name="Chen S."/>
            <person name="Sun C."/>
        </authorList>
    </citation>
    <scope>NUCLEOTIDE SEQUENCE [LARGE SCALE GENOMIC DNA]</scope>
</reference>
<name>A0ACC0BHE3_CATRO</name>
<proteinExistence type="predicted"/>
<dbReference type="EMBL" id="CM044703">
    <property type="protein sequence ID" value="KAI5672008.1"/>
    <property type="molecule type" value="Genomic_DNA"/>
</dbReference>